<dbReference type="InterPro" id="IPR051021">
    <property type="entry name" value="Mito_Ser/Thr_phosphatase"/>
</dbReference>
<keyword evidence="5" id="KW-1185">Reference proteome</keyword>
<evidence type="ECO:0000256" key="3">
    <source>
        <dbReference type="ARBA" id="ARBA00040722"/>
    </source>
</evidence>
<dbReference type="Proteomes" id="UP000095751">
    <property type="component" value="Unassembled WGS sequence"/>
</dbReference>
<sequence length="260" mass="28644">MMIHKLFGERRLTTLNLNLHQTIEKANITKLLFIRHGQTAPIPDTGLDYDRVLTDMGRTQAKRSGEIFGKNLQPYFSPALVSPAPRTMETAQLFLAASTAVVDESDNDSSVEEIEFLPVNSLYDGTQHPKGDLLFQKLGYAPLRDYLENENEQMKDNARLVLGNYAENIIESIIKTIESSTAIENGSNDIEKTLLIAAHAIYLPAAALGVASLLGCDNNSSSSSSLPSPSMEVILSTNTKEVEGYLIDAKNHSVRYLSRD</sequence>
<dbReference type="InterPro" id="IPR029033">
    <property type="entry name" value="His_PPase_superfam"/>
</dbReference>
<dbReference type="CDD" id="cd07040">
    <property type="entry name" value="HP"/>
    <property type="match status" value="1"/>
</dbReference>
<dbReference type="Gene3D" id="3.40.50.1240">
    <property type="entry name" value="Phosphoglycerate mutase-like"/>
    <property type="match status" value="1"/>
</dbReference>
<dbReference type="GO" id="GO:0016787">
    <property type="term" value="F:hydrolase activity"/>
    <property type="evidence" value="ECO:0007669"/>
    <property type="project" value="UniProtKB-KW"/>
</dbReference>
<gene>
    <name evidence="4" type="ORF">FRACYDRAFT_244461</name>
</gene>
<dbReference type="EMBL" id="KV784365">
    <property type="protein sequence ID" value="OEU12203.1"/>
    <property type="molecule type" value="Genomic_DNA"/>
</dbReference>
<evidence type="ECO:0000256" key="2">
    <source>
        <dbReference type="ARBA" id="ARBA00039765"/>
    </source>
</evidence>
<organism evidence="4 5">
    <name type="scientific">Fragilariopsis cylindrus CCMP1102</name>
    <dbReference type="NCBI Taxonomy" id="635003"/>
    <lineage>
        <taxon>Eukaryota</taxon>
        <taxon>Sar</taxon>
        <taxon>Stramenopiles</taxon>
        <taxon>Ochrophyta</taxon>
        <taxon>Bacillariophyta</taxon>
        <taxon>Bacillariophyceae</taxon>
        <taxon>Bacillariophycidae</taxon>
        <taxon>Bacillariales</taxon>
        <taxon>Bacillariaceae</taxon>
        <taxon>Fragilariopsis</taxon>
    </lineage>
</organism>
<dbReference type="InterPro" id="IPR013078">
    <property type="entry name" value="His_Pase_superF_clade-1"/>
</dbReference>
<protein>
    <recommendedName>
        <fullName evidence="2">Serine/threonine-protein phosphatase PGAM5, mitochondrial</fullName>
    </recommendedName>
    <alternativeName>
        <fullName evidence="3">Serine/threonine-protein phosphatase Pgam5, mitochondrial</fullName>
    </alternativeName>
</protein>
<dbReference type="InParanoid" id="A0A1E7F2Y0"/>
<dbReference type="OrthoDB" id="45382at2759"/>
<dbReference type="KEGG" id="fcy:FRACYDRAFT_244461"/>
<evidence type="ECO:0000313" key="4">
    <source>
        <dbReference type="EMBL" id="OEU12203.1"/>
    </source>
</evidence>
<dbReference type="SUPFAM" id="SSF53254">
    <property type="entry name" value="Phosphoglycerate mutase-like"/>
    <property type="match status" value="1"/>
</dbReference>
<evidence type="ECO:0000256" key="1">
    <source>
        <dbReference type="ARBA" id="ARBA00022801"/>
    </source>
</evidence>
<dbReference type="PANTHER" id="PTHR20935">
    <property type="entry name" value="PHOSPHOGLYCERATE MUTASE-RELATED"/>
    <property type="match status" value="1"/>
</dbReference>
<keyword evidence="1" id="KW-0378">Hydrolase</keyword>
<dbReference type="Pfam" id="PF00300">
    <property type="entry name" value="His_Phos_1"/>
    <property type="match status" value="1"/>
</dbReference>
<dbReference type="AlphaFoldDB" id="A0A1E7F2Y0"/>
<name>A0A1E7F2Y0_9STRA</name>
<accession>A0A1E7F2Y0</accession>
<reference evidence="4 5" key="1">
    <citation type="submission" date="2016-09" db="EMBL/GenBank/DDBJ databases">
        <title>Extensive genetic diversity and differential bi-allelic expression allows diatom success in the polar Southern Ocean.</title>
        <authorList>
            <consortium name="DOE Joint Genome Institute"/>
            <person name="Mock T."/>
            <person name="Otillar R.P."/>
            <person name="Strauss J."/>
            <person name="Dupont C."/>
            <person name="Frickenhaus S."/>
            <person name="Maumus F."/>
            <person name="Mcmullan M."/>
            <person name="Sanges R."/>
            <person name="Schmutz J."/>
            <person name="Toseland A."/>
            <person name="Valas R."/>
            <person name="Veluchamy A."/>
            <person name="Ward B.J."/>
            <person name="Allen A."/>
            <person name="Barry K."/>
            <person name="Falciatore A."/>
            <person name="Ferrante M."/>
            <person name="Fortunato A.E."/>
            <person name="Gloeckner G."/>
            <person name="Gruber A."/>
            <person name="Hipkin R."/>
            <person name="Janech M."/>
            <person name="Kroth P."/>
            <person name="Leese F."/>
            <person name="Lindquist E."/>
            <person name="Lyon B.R."/>
            <person name="Martin J."/>
            <person name="Mayer C."/>
            <person name="Parker M."/>
            <person name="Quesneville H."/>
            <person name="Raymond J."/>
            <person name="Uhlig C."/>
            <person name="Valentin K.U."/>
            <person name="Worden A.Z."/>
            <person name="Armbrust E.V."/>
            <person name="Bowler C."/>
            <person name="Green B."/>
            <person name="Moulton V."/>
            <person name="Van Oosterhout C."/>
            <person name="Grigoriev I."/>
        </authorList>
    </citation>
    <scope>NUCLEOTIDE SEQUENCE [LARGE SCALE GENOMIC DNA]</scope>
    <source>
        <strain evidence="4 5">CCMP1102</strain>
    </source>
</reference>
<dbReference type="SMART" id="SM00855">
    <property type="entry name" value="PGAM"/>
    <property type="match status" value="1"/>
</dbReference>
<proteinExistence type="predicted"/>
<evidence type="ECO:0000313" key="5">
    <source>
        <dbReference type="Proteomes" id="UP000095751"/>
    </source>
</evidence>